<proteinExistence type="predicted"/>
<protein>
    <submittedName>
        <fullName evidence="3 4">Uncharacterized protein</fullName>
    </submittedName>
</protein>
<name>I1HZU2_BRADI</name>
<dbReference type="OrthoDB" id="1936508at2759"/>
<dbReference type="Proteomes" id="UP000008810">
    <property type="component" value="Chromosome 3"/>
</dbReference>
<evidence type="ECO:0000256" key="1">
    <source>
        <dbReference type="SAM" id="MobiDB-lite"/>
    </source>
</evidence>
<dbReference type="eggNOG" id="ENOG502S73G">
    <property type="taxonomic scope" value="Eukaryota"/>
</dbReference>
<dbReference type="InterPro" id="IPR038974">
    <property type="entry name" value="CIF1/2"/>
</dbReference>
<dbReference type="EMBL" id="CM000882">
    <property type="protein sequence ID" value="KQJ94548.1"/>
    <property type="molecule type" value="Genomic_DNA"/>
</dbReference>
<dbReference type="HOGENOM" id="CLU_173636_2_0_1"/>
<feature type="chain" id="PRO_5014094926" evidence="2">
    <location>
        <begin position="33"/>
        <end position="92"/>
    </location>
</feature>
<dbReference type="PANTHER" id="PTHR35290:SF2">
    <property type="entry name" value="PROTEIN CASPARIAN STRIP INTEGRITY FACTOR 1"/>
    <property type="match status" value="1"/>
</dbReference>
<dbReference type="GeneID" id="100839927"/>
<feature type="signal peptide" evidence="2">
    <location>
        <begin position="1"/>
        <end position="32"/>
    </location>
</feature>
<reference evidence="3 4" key="1">
    <citation type="journal article" date="2010" name="Nature">
        <title>Genome sequencing and analysis of the model grass Brachypodium distachyon.</title>
        <authorList>
            <consortium name="International Brachypodium Initiative"/>
        </authorList>
    </citation>
    <scope>NUCLEOTIDE SEQUENCE [LARGE SCALE GENOMIC DNA]</scope>
    <source>
        <strain evidence="3 4">Bd21</strain>
    </source>
</reference>
<organism evidence="3">
    <name type="scientific">Brachypodium distachyon</name>
    <name type="common">Purple false brome</name>
    <name type="synonym">Trachynia distachya</name>
    <dbReference type="NCBI Taxonomy" id="15368"/>
    <lineage>
        <taxon>Eukaryota</taxon>
        <taxon>Viridiplantae</taxon>
        <taxon>Streptophyta</taxon>
        <taxon>Embryophyta</taxon>
        <taxon>Tracheophyta</taxon>
        <taxon>Spermatophyta</taxon>
        <taxon>Magnoliopsida</taxon>
        <taxon>Liliopsida</taxon>
        <taxon>Poales</taxon>
        <taxon>Poaceae</taxon>
        <taxon>BOP clade</taxon>
        <taxon>Pooideae</taxon>
        <taxon>Stipodae</taxon>
        <taxon>Brachypodieae</taxon>
        <taxon>Brachypodium</taxon>
    </lineage>
</organism>
<evidence type="ECO:0000313" key="5">
    <source>
        <dbReference type="Proteomes" id="UP000008810"/>
    </source>
</evidence>
<dbReference type="Gramene" id="KQJ94548">
    <property type="protein sequence ID" value="KQJ94548"/>
    <property type="gene ID" value="BRADI_3g11170v3"/>
</dbReference>
<evidence type="ECO:0000313" key="3">
    <source>
        <dbReference type="EMBL" id="KQJ94548.1"/>
    </source>
</evidence>
<dbReference type="RefSeq" id="XP_003573075.1">
    <property type="nucleotide sequence ID" value="XM_003573027.4"/>
</dbReference>
<dbReference type="AlphaFoldDB" id="I1HZU2"/>
<keyword evidence="2" id="KW-0732">Signal</keyword>
<sequence length="92" mass="10125">MHCVSSPEMRMQRRSTALFALVFTLLLSTSLAGRQRSLLTDQESLGQQAEGTEAGQDEAVHARMLKAVATSDYGSYDPSPSMEKPHFKLIPN</sequence>
<evidence type="ECO:0000313" key="4">
    <source>
        <dbReference type="EnsemblPlants" id="KQJ94548"/>
    </source>
</evidence>
<reference evidence="4" key="3">
    <citation type="submission" date="2018-08" db="UniProtKB">
        <authorList>
            <consortium name="EnsemblPlants"/>
        </authorList>
    </citation>
    <scope>IDENTIFICATION</scope>
    <source>
        <strain evidence="4">cv. Bd21</strain>
    </source>
</reference>
<feature type="region of interest" description="Disordered" evidence="1">
    <location>
        <begin position="71"/>
        <end position="92"/>
    </location>
</feature>
<keyword evidence="5" id="KW-1185">Reference proteome</keyword>
<dbReference type="EnsemblPlants" id="KQJ94548">
    <property type="protein sequence ID" value="KQJ94548"/>
    <property type="gene ID" value="BRADI_3g11170v3"/>
</dbReference>
<accession>I1HZU2</accession>
<dbReference type="KEGG" id="bdi:100839927"/>
<dbReference type="PANTHER" id="PTHR35290">
    <property type="entry name" value="PROTEIN CASPARIAN STRIP INTEGRITY FACTOR 1-RELATED"/>
    <property type="match status" value="1"/>
</dbReference>
<dbReference type="OMA" id="RMNTKDY"/>
<gene>
    <name evidence="4" type="primary">LOC100839927</name>
    <name evidence="3" type="ORF">BRADI_3g11170v3</name>
</gene>
<evidence type="ECO:0000256" key="2">
    <source>
        <dbReference type="SAM" id="SignalP"/>
    </source>
</evidence>
<reference evidence="3" key="2">
    <citation type="submission" date="2017-06" db="EMBL/GenBank/DDBJ databases">
        <title>WGS assembly of Brachypodium distachyon.</title>
        <authorList>
            <consortium name="The International Brachypodium Initiative"/>
            <person name="Lucas S."/>
            <person name="Harmon-Smith M."/>
            <person name="Lail K."/>
            <person name="Tice H."/>
            <person name="Grimwood J."/>
            <person name="Bruce D."/>
            <person name="Barry K."/>
            <person name="Shu S."/>
            <person name="Lindquist E."/>
            <person name="Wang M."/>
            <person name="Pitluck S."/>
            <person name="Vogel J.P."/>
            <person name="Garvin D.F."/>
            <person name="Mockler T.C."/>
            <person name="Schmutz J."/>
            <person name="Rokhsar D."/>
            <person name="Bevan M.W."/>
        </authorList>
    </citation>
    <scope>NUCLEOTIDE SEQUENCE</scope>
    <source>
        <strain evidence="3">Bd21</strain>
    </source>
</reference>